<organism evidence="1">
    <name type="scientific">Tetraodon nigroviridis</name>
    <name type="common">Spotted green pufferfish</name>
    <name type="synonym">Chelonodon nigroviridis</name>
    <dbReference type="NCBI Taxonomy" id="99883"/>
    <lineage>
        <taxon>Eukaryota</taxon>
        <taxon>Metazoa</taxon>
        <taxon>Chordata</taxon>
        <taxon>Craniata</taxon>
        <taxon>Vertebrata</taxon>
        <taxon>Euteleostomi</taxon>
        <taxon>Actinopterygii</taxon>
        <taxon>Neopterygii</taxon>
        <taxon>Teleostei</taxon>
        <taxon>Neoteleostei</taxon>
        <taxon>Acanthomorphata</taxon>
        <taxon>Eupercaria</taxon>
        <taxon>Tetraodontiformes</taxon>
        <taxon>Tetradontoidea</taxon>
        <taxon>Tetraodontidae</taxon>
        <taxon>Tetraodon</taxon>
    </lineage>
</organism>
<protein>
    <submittedName>
        <fullName evidence="1">(spotted green pufferfish) hypothetical protein</fullName>
    </submittedName>
</protein>
<sequence>LCEGSVLWSLRTAEMAHSTEETHTFVPAATPSRQATCPALDCPAVWMLFPETKRWRGMTAVTGAPMSLLVSP</sequence>
<feature type="non-terminal residue" evidence="1">
    <location>
        <position position="1"/>
    </location>
</feature>
<reference evidence="1" key="1">
    <citation type="journal article" date="2004" name="Nature">
        <title>Genome duplication in the teleost fish Tetraodon nigroviridis reveals the early vertebrate proto-karyotype.</title>
        <authorList>
            <person name="Jaillon O."/>
            <person name="Aury J.-M."/>
            <person name="Brunet F."/>
            <person name="Petit J.-L."/>
            <person name="Stange-Thomann N."/>
            <person name="Mauceli E."/>
            <person name="Bouneau L."/>
            <person name="Fischer C."/>
            <person name="Ozouf-Costaz C."/>
            <person name="Bernot A."/>
            <person name="Nicaud S."/>
            <person name="Jaffe D."/>
            <person name="Fisher S."/>
            <person name="Lutfalla G."/>
            <person name="Dossat C."/>
            <person name="Segurens B."/>
            <person name="Dasilva C."/>
            <person name="Salanoubat M."/>
            <person name="Levy M."/>
            <person name="Boudet N."/>
            <person name="Castellano S."/>
            <person name="Anthouard V."/>
            <person name="Jubin C."/>
            <person name="Castelli V."/>
            <person name="Katinka M."/>
            <person name="Vacherie B."/>
            <person name="Biemont C."/>
            <person name="Skalli Z."/>
            <person name="Cattolico L."/>
            <person name="Poulain J."/>
            <person name="De Berardinis V."/>
            <person name="Cruaud C."/>
            <person name="Duprat S."/>
            <person name="Brottier P."/>
            <person name="Coutanceau J.-P."/>
            <person name="Gouzy J."/>
            <person name="Parra G."/>
            <person name="Lardier G."/>
            <person name="Chapple C."/>
            <person name="McKernan K.J."/>
            <person name="McEwan P."/>
            <person name="Bosak S."/>
            <person name="Kellis M."/>
            <person name="Volff J.-N."/>
            <person name="Guigo R."/>
            <person name="Zody M.C."/>
            <person name="Mesirov J."/>
            <person name="Lindblad-Toh K."/>
            <person name="Birren B."/>
            <person name="Nusbaum C."/>
            <person name="Kahn D."/>
            <person name="Robinson-Rechavi M."/>
            <person name="Laudet V."/>
            <person name="Schachter V."/>
            <person name="Quetier F."/>
            <person name="Saurin W."/>
            <person name="Scarpelli C."/>
            <person name="Wincker P."/>
            <person name="Lander E.S."/>
            <person name="Weissenbach J."/>
            <person name="Roest Crollius H."/>
        </authorList>
    </citation>
    <scope>NUCLEOTIDE SEQUENCE [LARGE SCALE GENOMIC DNA]</scope>
</reference>
<comment type="caution">
    <text evidence="1">The sequence shown here is derived from an EMBL/GenBank/DDBJ whole genome shotgun (WGS) entry which is preliminary data.</text>
</comment>
<reference evidence="1" key="2">
    <citation type="submission" date="2004-02" db="EMBL/GenBank/DDBJ databases">
        <authorList>
            <consortium name="Genoscope"/>
            <consortium name="Whitehead Institute Centre for Genome Research"/>
        </authorList>
    </citation>
    <scope>NUCLEOTIDE SEQUENCE</scope>
</reference>
<name>Q4TGF9_TETNG</name>
<dbReference type="AlphaFoldDB" id="Q4TGF9"/>
<dbReference type="EMBL" id="CAAE01003728">
    <property type="protein sequence ID" value="CAF88023.1"/>
    <property type="molecule type" value="Genomic_DNA"/>
</dbReference>
<evidence type="ECO:0000313" key="1">
    <source>
        <dbReference type="EMBL" id="CAF88023.1"/>
    </source>
</evidence>
<gene>
    <name evidence="1" type="ORF">GSTENG00001126001</name>
</gene>
<proteinExistence type="predicted"/>
<dbReference type="KEGG" id="tng:GSTEN00001126G001"/>
<accession>Q4TGF9</accession>